<keyword evidence="4" id="KW-0949">S-adenosyl-L-methionine</keyword>
<dbReference type="GO" id="GO:0005829">
    <property type="term" value="C:cytosol"/>
    <property type="evidence" value="ECO:0007669"/>
    <property type="project" value="TreeGrafter"/>
</dbReference>
<name>A0A9P1JRK1_9PROT</name>
<dbReference type="InterPro" id="IPR003726">
    <property type="entry name" value="HCY_dom"/>
</dbReference>
<feature type="compositionally biased region" description="Basic residues" evidence="8">
    <location>
        <begin position="287"/>
        <end position="296"/>
    </location>
</feature>
<reference evidence="10 11" key="1">
    <citation type="journal article" date="2011" name="PLoS Genet.">
        <title>Azospirillum genomes reveal transition of bacteria from aquatic to terrestrial environments.</title>
        <authorList>
            <person name="Wisniewski-Dye F."/>
            <person name="Borziak K."/>
            <person name="Khalsa-Moyers G."/>
            <person name="Alexandre G."/>
            <person name="Sukharnikov L.O."/>
            <person name="Wuichet K."/>
            <person name="Hurst G.B."/>
            <person name="McDonald W.H."/>
            <person name="Robertson J.S."/>
            <person name="Barbe V."/>
            <person name="Calteau A."/>
            <person name="Rouy Z."/>
            <person name="Mangenot S."/>
            <person name="Prigent-Combaret C."/>
            <person name="Normand P."/>
            <person name="Boyer M."/>
            <person name="Siguier P."/>
            <person name="Dessaux Y."/>
            <person name="Elmerich C."/>
            <person name="Condemine G."/>
            <person name="Krishnen G."/>
            <person name="Kennedy I."/>
            <person name="Paterson A.H."/>
            <person name="Gonzalez V."/>
            <person name="Mavingui P."/>
            <person name="Zhulin I.B."/>
        </authorList>
    </citation>
    <scope>NUCLEOTIDE SEQUENCE [LARGE SCALE GENOMIC DNA]</scope>
    <source>
        <strain evidence="10 11">Sp245</strain>
    </source>
</reference>
<dbReference type="GO" id="GO:0032259">
    <property type="term" value="P:methylation"/>
    <property type="evidence" value="ECO:0007669"/>
    <property type="project" value="UniProtKB-KW"/>
</dbReference>
<dbReference type="AlphaFoldDB" id="A0A9P1JRK1"/>
<evidence type="ECO:0000256" key="7">
    <source>
        <dbReference type="PROSITE-ProRule" id="PRU00333"/>
    </source>
</evidence>
<feature type="compositionally biased region" description="Basic and acidic residues" evidence="8">
    <location>
        <begin position="594"/>
        <end position="609"/>
    </location>
</feature>
<feature type="region of interest" description="Disordered" evidence="8">
    <location>
        <begin position="245"/>
        <end position="325"/>
    </location>
</feature>
<feature type="compositionally biased region" description="Low complexity" evidence="8">
    <location>
        <begin position="298"/>
        <end position="309"/>
    </location>
</feature>
<evidence type="ECO:0000259" key="9">
    <source>
        <dbReference type="PROSITE" id="PS50970"/>
    </source>
</evidence>
<dbReference type="GO" id="GO:0008705">
    <property type="term" value="F:methionine synthase activity"/>
    <property type="evidence" value="ECO:0007669"/>
    <property type="project" value="TreeGrafter"/>
</dbReference>
<dbReference type="Pfam" id="PF02574">
    <property type="entry name" value="S-methyl_trans"/>
    <property type="match status" value="1"/>
</dbReference>
<dbReference type="GO" id="GO:0050667">
    <property type="term" value="P:homocysteine metabolic process"/>
    <property type="evidence" value="ECO:0007669"/>
    <property type="project" value="TreeGrafter"/>
</dbReference>
<dbReference type="GO" id="GO:0046872">
    <property type="term" value="F:metal ion binding"/>
    <property type="evidence" value="ECO:0007669"/>
    <property type="project" value="UniProtKB-KW"/>
</dbReference>
<feature type="compositionally biased region" description="Basic and acidic residues" evidence="8">
    <location>
        <begin position="276"/>
        <end position="286"/>
    </location>
</feature>
<dbReference type="PROSITE" id="PS50970">
    <property type="entry name" value="HCY"/>
    <property type="match status" value="1"/>
</dbReference>
<evidence type="ECO:0000256" key="4">
    <source>
        <dbReference type="ARBA" id="ARBA00022691"/>
    </source>
</evidence>
<accession>A0A9P1JRK1</accession>
<protein>
    <recommendedName>
        <fullName evidence="9">Hcy-binding domain-containing protein</fullName>
    </recommendedName>
</protein>
<organism evidence="10 11">
    <name type="scientific">Azospirillum baldaniorum</name>
    <dbReference type="NCBI Taxonomy" id="1064539"/>
    <lineage>
        <taxon>Bacteria</taxon>
        <taxon>Pseudomonadati</taxon>
        <taxon>Pseudomonadota</taxon>
        <taxon>Alphaproteobacteria</taxon>
        <taxon>Rhodospirillales</taxon>
        <taxon>Azospirillaceae</taxon>
        <taxon>Azospirillum</taxon>
    </lineage>
</organism>
<dbReference type="InterPro" id="IPR050554">
    <property type="entry name" value="Met_Synthase/Corrinoid"/>
</dbReference>
<feature type="domain" description="Hcy-binding" evidence="9">
    <location>
        <begin position="1"/>
        <end position="315"/>
    </location>
</feature>
<feature type="compositionally biased region" description="Basic and acidic residues" evidence="8">
    <location>
        <begin position="246"/>
        <end position="260"/>
    </location>
</feature>
<evidence type="ECO:0000313" key="11">
    <source>
        <dbReference type="Proteomes" id="UP000007319"/>
    </source>
</evidence>
<dbReference type="Proteomes" id="UP000007319">
    <property type="component" value="Chromosome"/>
</dbReference>
<feature type="compositionally biased region" description="Basic residues" evidence="8">
    <location>
        <begin position="383"/>
        <end position="395"/>
    </location>
</feature>
<proteinExistence type="inferred from homology"/>
<feature type="compositionally biased region" description="Basic residues" evidence="8">
    <location>
        <begin position="404"/>
        <end position="422"/>
    </location>
</feature>
<dbReference type="InterPro" id="IPR036589">
    <property type="entry name" value="HCY_dom_sf"/>
</dbReference>
<keyword evidence="3" id="KW-0808">Transferase</keyword>
<dbReference type="KEGG" id="abs:AZOBR_140128"/>
<evidence type="ECO:0000313" key="10">
    <source>
        <dbReference type="EMBL" id="CCC98398.1"/>
    </source>
</evidence>
<comment type="caution">
    <text evidence="7">Lacks conserved residue(s) required for the propagation of feature annotation.</text>
</comment>
<evidence type="ECO:0000256" key="3">
    <source>
        <dbReference type="ARBA" id="ARBA00022679"/>
    </source>
</evidence>
<dbReference type="EMBL" id="HE577327">
    <property type="protein sequence ID" value="CCC98398.1"/>
    <property type="molecule type" value="Genomic_DNA"/>
</dbReference>
<evidence type="ECO:0000256" key="6">
    <source>
        <dbReference type="ARBA" id="ARBA00023285"/>
    </source>
</evidence>
<keyword evidence="2" id="KW-0489">Methyltransferase</keyword>
<comment type="similarity">
    <text evidence="1">Belongs to the vitamin-B12 dependent methionine synthase family.</text>
</comment>
<feature type="compositionally biased region" description="Basic and acidic residues" evidence="8">
    <location>
        <begin position="526"/>
        <end position="541"/>
    </location>
</feature>
<evidence type="ECO:0000256" key="1">
    <source>
        <dbReference type="ARBA" id="ARBA00010398"/>
    </source>
</evidence>
<keyword evidence="6" id="KW-0170">Cobalt</keyword>
<gene>
    <name evidence="10" type="ORF">AZOBR_140128</name>
</gene>
<evidence type="ECO:0000256" key="8">
    <source>
        <dbReference type="SAM" id="MobiDB-lite"/>
    </source>
</evidence>
<keyword evidence="5" id="KW-0479">Metal-binding</keyword>
<dbReference type="PANTHER" id="PTHR45833:SF1">
    <property type="entry name" value="METHIONINE SYNTHASE"/>
    <property type="match status" value="1"/>
</dbReference>
<dbReference type="SUPFAM" id="SSF82282">
    <property type="entry name" value="Homocysteine S-methyltransferase"/>
    <property type="match status" value="1"/>
</dbReference>
<feature type="region of interest" description="Disordered" evidence="8">
    <location>
        <begin position="377"/>
        <end position="609"/>
    </location>
</feature>
<keyword evidence="11" id="KW-1185">Reference proteome</keyword>
<dbReference type="PANTHER" id="PTHR45833">
    <property type="entry name" value="METHIONINE SYNTHASE"/>
    <property type="match status" value="1"/>
</dbReference>
<sequence>MPHILDTLRDRVLLCDGGFGSRIQALDLDVEKDYWGHENCTDILPLSRPDIVREIHRGYFEAGADMVETDTFGASPVTLGEFGISEKAFEINQRAVELAREAAETFTDGQPRFVIGSVGPGTKLPSLGHIPYQDLEDSFFVQAAGLIAGGADAILVETCQDPLQIKAAVNGIKRARAEAGSDTPVFVQVTVETTGTLLVGTDIAAAATVIQALDVPLMGLNCATGPLEMSEHVKWLTQNWPGTRLRAAERRPAGTGRRQDALPAARRRLRPLAGALRDRGRGEPRRRLLWHQRSAHRGGQPDAAQAGPGRVAPPEPEGPHGPLGACGRLALLAGHAAPGERFLRHRRALQRQRLQEVARASGEERLGRLRRDGARAGEGRFAHAGRLHRLRRPRRGGGDEGRRAALRRLGHRPAGHRLHRIHRSGEGAGALRRQGDHQLHQLRGRRGAGPQAPRARQEVRRGGDRSDHRRGGHGEDAGAQARRRQAPLRPRGQRVWPAGPRPAVRPADLHHRHRQRGRPQAGHLDAGGHRGDQPRDARLPDHPGPVQRLLRPERGGPPRAELGLPRPCGEARHDRRHRACVEDHAAAPDPGKGGQDRRGPDLRPPRGRV</sequence>
<dbReference type="Gene3D" id="3.20.20.330">
    <property type="entry name" value="Homocysteine-binding-like domain"/>
    <property type="match status" value="1"/>
</dbReference>
<evidence type="ECO:0000256" key="2">
    <source>
        <dbReference type="ARBA" id="ARBA00022603"/>
    </source>
</evidence>
<evidence type="ECO:0000256" key="5">
    <source>
        <dbReference type="ARBA" id="ARBA00022723"/>
    </source>
</evidence>
<feature type="compositionally biased region" description="Basic and acidic residues" evidence="8">
    <location>
        <begin position="569"/>
        <end position="586"/>
    </location>
</feature>
<feature type="compositionally biased region" description="Basic and acidic residues" evidence="8">
    <location>
        <begin position="455"/>
        <end position="476"/>
    </location>
</feature>
<dbReference type="GO" id="GO:0046653">
    <property type="term" value="P:tetrahydrofolate metabolic process"/>
    <property type="evidence" value="ECO:0007669"/>
    <property type="project" value="TreeGrafter"/>
</dbReference>